<accession>A0ABP0Z901</accession>
<keyword evidence="2" id="KW-1185">Reference proteome</keyword>
<gene>
    <name evidence="1" type="ORF">CITCOLO1_LOCUS21708</name>
</gene>
<sequence>MNDKRYSIDENNLATRVILKHFEDEERTPRHNVFLIFLHNFRIWRFLIYPSPSSNILAYFLVFSRINVLLIGELWKDFLADWWRRIKEEGFPVFQDKSIYKGHSPTENINTTTFCSFDWPTDAPSS</sequence>
<organism evidence="1 2">
    <name type="scientific">Citrullus colocynthis</name>
    <name type="common">colocynth</name>
    <dbReference type="NCBI Taxonomy" id="252529"/>
    <lineage>
        <taxon>Eukaryota</taxon>
        <taxon>Viridiplantae</taxon>
        <taxon>Streptophyta</taxon>
        <taxon>Embryophyta</taxon>
        <taxon>Tracheophyta</taxon>
        <taxon>Spermatophyta</taxon>
        <taxon>Magnoliopsida</taxon>
        <taxon>eudicotyledons</taxon>
        <taxon>Gunneridae</taxon>
        <taxon>Pentapetalae</taxon>
        <taxon>rosids</taxon>
        <taxon>fabids</taxon>
        <taxon>Cucurbitales</taxon>
        <taxon>Cucurbitaceae</taxon>
        <taxon>Benincaseae</taxon>
        <taxon>Citrullus</taxon>
    </lineage>
</organism>
<dbReference type="Proteomes" id="UP001642487">
    <property type="component" value="Chromosome 9"/>
</dbReference>
<name>A0ABP0Z901_9ROSI</name>
<protein>
    <submittedName>
        <fullName evidence="1">Uncharacterized protein</fullName>
    </submittedName>
</protein>
<evidence type="ECO:0000313" key="2">
    <source>
        <dbReference type="Proteomes" id="UP001642487"/>
    </source>
</evidence>
<evidence type="ECO:0000313" key="1">
    <source>
        <dbReference type="EMBL" id="CAK9329265.1"/>
    </source>
</evidence>
<reference evidence="1 2" key="1">
    <citation type="submission" date="2024-03" db="EMBL/GenBank/DDBJ databases">
        <authorList>
            <person name="Gkanogiannis A."/>
            <person name="Becerra Lopez-Lavalle L."/>
        </authorList>
    </citation>
    <scope>NUCLEOTIDE SEQUENCE [LARGE SCALE GENOMIC DNA]</scope>
</reference>
<proteinExistence type="predicted"/>
<dbReference type="EMBL" id="OZ021743">
    <property type="protein sequence ID" value="CAK9329265.1"/>
    <property type="molecule type" value="Genomic_DNA"/>
</dbReference>